<reference evidence="1" key="1">
    <citation type="submission" date="2020-07" db="EMBL/GenBank/DDBJ databases">
        <title>Huge and variable diversity of episymbiotic CPR bacteria and DPANN archaea in groundwater ecosystems.</title>
        <authorList>
            <person name="He C.Y."/>
            <person name="Keren R."/>
            <person name="Whittaker M."/>
            <person name="Farag I.F."/>
            <person name="Doudna J."/>
            <person name="Cate J.H.D."/>
            <person name="Banfield J.F."/>
        </authorList>
    </citation>
    <scope>NUCLEOTIDE SEQUENCE</scope>
    <source>
        <strain evidence="1">NC_groundwater_1664_Pr3_B-0.1um_52_9</strain>
    </source>
</reference>
<evidence type="ECO:0000313" key="2">
    <source>
        <dbReference type="Proteomes" id="UP000807825"/>
    </source>
</evidence>
<gene>
    <name evidence="1" type="ORF">HY912_00955</name>
</gene>
<comment type="caution">
    <text evidence="1">The sequence shown here is derived from an EMBL/GenBank/DDBJ whole genome shotgun (WGS) entry which is preliminary data.</text>
</comment>
<protein>
    <submittedName>
        <fullName evidence="1">Uncharacterized protein</fullName>
    </submittedName>
</protein>
<accession>A0A9D6V0Z6</accession>
<evidence type="ECO:0000313" key="1">
    <source>
        <dbReference type="EMBL" id="MBI5248036.1"/>
    </source>
</evidence>
<dbReference type="Proteomes" id="UP000807825">
    <property type="component" value="Unassembled WGS sequence"/>
</dbReference>
<name>A0A9D6V0Z6_9BACT</name>
<dbReference type="AlphaFoldDB" id="A0A9D6V0Z6"/>
<proteinExistence type="predicted"/>
<sequence>MFSKLVSAKDAAYLLDIRDPAELDIAVEQGLLKKAQSGPKGNRYQISEIVLFKLAQSITHVGVEPQKAGRYAEAVLGSRLTTHDKNALEWIENESHEFFCLVADDQLTRIFLRNKEDSKEVDIGAVRPVLFPTTTCEINVFRVIRPVVYRARHLHQSTGK</sequence>
<dbReference type="EMBL" id="JACRDE010000031">
    <property type="protein sequence ID" value="MBI5248036.1"/>
    <property type="molecule type" value="Genomic_DNA"/>
</dbReference>
<organism evidence="1 2">
    <name type="scientific">Desulfomonile tiedjei</name>
    <dbReference type="NCBI Taxonomy" id="2358"/>
    <lineage>
        <taxon>Bacteria</taxon>
        <taxon>Pseudomonadati</taxon>
        <taxon>Thermodesulfobacteriota</taxon>
        <taxon>Desulfomonilia</taxon>
        <taxon>Desulfomonilales</taxon>
        <taxon>Desulfomonilaceae</taxon>
        <taxon>Desulfomonile</taxon>
    </lineage>
</organism>